<evidence type="ECO:0000313" key="1">
    <source>
        <dbReference type="EMBL" id="ECV1796048.1"/>
    </source>
</evidence>
<feature type="non-terminal residue" evidence="1">
    <location>
        <position position="70"/>
    </location>
</feature>
<dbReference type="SUPFAM" id="SSF89550">
    <property type="entry name" value="PHP domain-like"/>
    <property type="match status" value="1"/>
</dbReference>
<organism evidence="1">
    <name type="scientific">Salmonella infantis</name>
    <dbReference type="NCBI Taxonomy" id="595"/>
    <lineage>
        <taxon>Bacteria</taxon>
        <taxon>Pseudomonadati</taxon>
        <taxon>Pseudomonadota</taxon>
        <taxon>Gammaproteobacteria</taxon>
        <taxon>Enterobacterales</taxon>
        <taxon>Enterobacteriaceae</taxon>
        <taxon>Salmonella</taxon>
    </lineage>
</organism>
<proteinExistence type="predicted"/>
<gene>
    <name evidence="1" type="ORF">DW492_11745</name>
</gene>
<dbReference type="EMBL" id="AAKSMU010000020">
    <property type="protein sequence ID" value="ECV1796048.1"/>
    <property type="molecule type" value="Genomic_DNA"/>
</dbReference>
<accession>A0A608R4Z7</accession>
<reference evidence="1" key="1">
    <citation type="submission" date="2018-07" db="EMBL/GenBank/DDBJ databases">
        <authorList>
            <consortium name="GenomeTrakr network: Whole genome sequencing for foodborne pathogen traceback"/>
        </authorList>
    </citation>
    <scope>NUCLEOTIDE SEQUENCE</scope>
    <source>
        <strain evidence="1">FSIS11812307</strain>
    </source>
</reference>
<dbReference type="InterPro" id="IPR016195">
    <property type="entry name" value="Pol/histidinol_Pase-like"/>
</dbReference>
<sequence>MIGSTWNKWDLHIHSPLTHVNNNYQPKDIDLYVDAVIKNNLKLIAVTNYWFLAKDELETIRKKFSEKEYA</sequence>
<protein>
    <submittedName>
        <fullName evidence="1">Uncharacterized protein</fullName>
    </submittedName>
</protein>
<dbReference type="AlphaFoldDB" id="A0A608R4Z7"/>
<name>A0A608R4Z7_SALIN</name>
<comment type="caution">
    <text evidence="1">The sequence shown here is derived from an EMBL/GenBank/DDBJ whole genome shotgun (WGS) entry which is preliminary data.</text>
</comment>